<feature type="compositionally biased region" description="Acidic residues" evidence="1">
    <location>
        <begin position="299"/>
        <end position="313"/>
    </location>
</feature>
<comment type="caution">
    <text evidence="2">The sequence shown here is derived from an EMBL/GenBank/DDBJ whole genome shotgun (WGS) entry which is preliminary data.</text>
</comment>
<feature type="region of interest" description="Disordered" evidence="1">
    <location>
        <begin position="204"/>
        <end position="223"/>
    </location>
</feature>
<sequence length="427" mass="47547">MDPMMTEEDRDAVTVFFRAHPLSFDSTRRTVHVEAWLHDMEQTFLMCHISDYLEIMLAVKCLYGDARLWWIDIGERQVPSRTRAQFRAVMLARYGPLPPRDEGAPARDPDIYRDMRHTRYQMLSQAWHAYPGETMSHYWWRFEEMMHPHIPKDLPEPQLEAVTLLVNGTPPHIRQHVPQPTLHSTVAGTLDDILAAEIIAQDAGNDAPANPEQPPVDDADEPQYEVGSLAGEDEDPQYEVGPLEDEMEHVQIPLIIIFSDDEDEEDDDEDMEDLEEIPEDEEDPEEFPLEDEPHHIVQDDGDWEDDLGDDTDSDISALEIERLQDGTSEENNAGKSSSTGFDRHISNYTTPAARAATRDDSYSGAASSTESGTQSPRGSTTGTASPTGTVSPSGSAASATYSSRSTPSAEYSSGSPTRGQAGNSAER</sequence>
<organism evidence="2 4">
    <name type="scientific">Ficus carica</name>
    <name type="common">Common fig</name>
    <dbReference type="NCBI Taxonomy" id="3494"/>
    <lineage>
        <taxon>Eukaryota</taxon>
        <taxon>Viridiplantae</taxon>
        <taxon>Streptophyta</taxon>
        <taxon>Embryophyta</taxon>
        <taxon>Tracheophyta</taxon>
        <taxon>Spermatophyta</taxon>
        <taxon>Magnoliopsida</taxon>
        <taxon>eudicotyledons</taxon>
        <taxon>Gunneridae</taxon>
        <taxon>Pentapetalae</taxon>
        <taxon>rosids</taxon>
        <taxon>fabids</taxon>
        <taxon>Rosales</taxon>
        <taxon>Moraceae</taxon>
        <taxon>Ficeae</taxon>
        <taxon>Ficus</taxon>
    </lineage>
</organism>
<feature type="compositionally biased region" description="Acidic residues" evidence="1">
    <location>
        <begin position="259"/>
        <end position="290"/>
    </location>
</feature>
<evidence type="ECO:0000256" key="1">
    <source>
        <dbReference type="SAM" id="MobiDB-lite"/>
    </source>
</evidence>
<dbReference type="Proteomes" id="UP001187192">
    <property type="component" value="Unassembled WGS sequence"/>
</dbReference>
<evidence type="ECO:0008006" key="5">
    <source>
        <dbReference type="Google" id="ProtNLM"/>
    </source>
</evidence>
<feature type="compositionally biased region" description="Polar residues" evidence="1">
    <location>
        <begin position="364"/>
        <end position="377"/>
    </location>
</feature>
<feature type="compositionally biased region" description="Low complexity" evidence="1">
    <location>
        <begin position="378"/>
        <end position="409"/>
    </location>
</feature>
<dbReference type="EMBL" id="BTGU01003170">
    <property type="protein sequence ID" value="GMN27902.1"/>
    <property type="molecule type" value="Genomic_DNA"/>
</dbReference>
<evidence type="ECO:0000313" key="4">
    <source>
        <dbReference type="Proteomes" id="UP001187192"/>
    </source>
</evidence>
<evidence type="ECO:0000313" key="3">
    <source>
        <dbReference type="EMBL" id="GMN27916.1"/>
    </source>
</evidence>
<dbReference type="AlphaFoldDB" id="A0AA87Z3D9"/>
<proteinExistence type="predicted"/>
<accession>A0AA87Z3D9</accession>
<evidence type="ECO:0000313" key="2">
    <source>
        <dbReference type="EMBL" id="GMN27902.1"/>
    </source>
</evidence>
<name>A0AA87Z3D9_FICCA</name>
<dbReference type="EMBL" id="BTGU01003171">
    <property type="protein sequence ID" value="GMN27916.1"/>
    <property type="molecule type" value="Genomic_DNA"/>
</dbReference>
<reference evidence="2" key="1">
    <citation type="submission" date="2023-07" db="EMBL/GenBank/DDBJ databases">
        <title>draft genome sequence of fig (Ficus carica).</title>
        <authorList>
            <person name="Takahashi T."/>
            <person name="Nishimura K."/>
        </authorList>
    </citation>
    <scope>NUCLEOTIDE SEQUENCE</scope>
</reference>
<feature type="compositionally biased region" description="Polar residues" evidence="1">
    <location>
        <begin position="410"/>
        <end position="427"/>
    </location>
</feature>
<gene>
    <name evidence="2" type="ORF">TIFTF001_044171</name>
    <name evidence="3" type="ORF">TIFTF001_044173</name>
</gene>
<feature type="region of interest" description="Disordered" evidence="1">
    <location>
        <begin position="258"/>
        <end position="427"/>
    </location>
</feature>
<keyword evidence="4" id="KW-1185">Reference proteome</keyword>
<protein>
    <recommendedName>
        <fullName evidence="5">Retrotransposon gag domain-containing protein</fullName>
    </recommendedName>
</protein>
<feature type="compositionally biased region" description="Polar residues" evidence="1">
    <location>
        <begin position="325"/>
        <end position="340"/>
    </location>
</feature>